<reference evidence="3 5" key="2">
    <citation type="submission" date="2019-07" db="EMBL/GenBank/DDBJ databases">
        <title>Genomic Encyclopedia of Archaeal and Bacterial Type Strains, Phase II (KMG-II): from individual species to whole genera.</title>
        <authorList>
            <person name="Goeker M."/>
        </authorList>
    </citation>
    <scope>NUCLEOTIDE SEQUENCE [LARGE SCALE GENOMIC DNA]</scope>
    <source>
        <strain evidence="3 5">DSM 3754</strain>
    </source>
</reference>
<reference evidence="2" key="3">
    <citation type="journal article" name="MicrobiologyOpen">
        <title>Whole-genome comparison between the type strain of Halobacterium salinarum (DSM 3754(T)) and the laboratory strains R1 and NRC-1.</title>
        <authorList>
            <person name="Pfeiffer F."/>
            <person name="Losensky G."/>
            <person name="Marchfelder A."/>
            <person name="Habermann B."/>
            <person name="Dyall-Smith M."/>
        </authorList>
    </citation>
    <scope>NUCLEOTIDE SEQUENCE</scope>
    <source>
        <strain evidence="2">91-R6</strain>
    </source>
</reference>
<evidence type="ECO:0000313" key="3">
    <source>
        <dbReference type="EMBL" id="TYO76766.1"/>
    </source>
</evidence>
<name>A0A4D6GR68_HALS9</name>
<evidence type="ECO:0000313" key="2">
    <source>
        <dbReference type="EMBL" id="QCC44185.1"/>
    </source>
</evidence>
<dbReference type="EMBL" id="VRYN01000002">
    <property type="protein sequence ID" value="TYO76766.1"/>
    <property type="molecule type" value="Genomic_DNA"/>
</dbReference>
<reference evidence="2 4" key="1">
    <citation type="journal article" date="2019" name="Microbiol. Resour. Announc.">
        <title>The Genome Sequence of the Halobacterium salinarum Type Strain Is Closely Related to That of Laboratory Strains NRC-1 and R1.</title>
        <authorList>
            <person name="Pfeiffer F."/>
            <person name="Marchfelder A."/>
            <person name="Habermann B."/>
            <person name="Dyall-Smith M.L."/>
        </authorList>
    </citation>
    <scope>NUCLEOTIDE SEQUENCE [LARGE SCALE GENOMIC DNA]</scope>
    <source>
        <strain evidence="2">91-R6</strain>
        <strain evidence="4">ATCC 33171 / DSM 3754 / JCM 8978 / NBRC 102687 / NCIMB 764 / 91-R6</strain>
    </source>
</reference>
<gene>
    <name evidence="3" type="ORF">APQ99_01407</name>
    <name evidence="2" type="ORF">HBSAL_02280</name>
</gene>
<proteinExistence type="predicted"/>
<accession>A0A4D6GR68</accession>
<feature type="region of interest" description="Disordered" evidence="1">
    <location>
        <begin position="82"/>
        <end position="102"/>
    </location>
</feature>
<evidence type="ECO:0000313" key="5">
    <source>
        <dbReference type="Proteomes" id="UP000323075"/>
    </source>
</evidence>
<sequence length="233" mass="25053">MQGDVDAQAFSAELAELKRGGCTLLVASDAPGHGTACERLLGAPELDRSHVFLSTAVDVPTILTRHRPRRTDPGSFAVVDATSDTRSTTTTTSAAPTGPTATTEWYERAPDHLDLEAVYTTTKAAIDRVAADADGPGELRVCLDRLDTYIDATTAGTIAETELFRFLHLLCGAIRRVDGMGHVHVSASADDDVLGTIEPLFDATVEIETTAGQHARQRWHLHSSGRETGWFQL</sequence>
<dbReference type="GeneID" id="68693280"/>
<evidence type="ECO:0000313" key="4">
    <source>
        <dbReference type="Proteomes" id="UP000296216"/>
    </source>
</evidence>
<evidence type="ECO:0000256" key="1">
    <source>
        <dbReference type="SAM" id="MobiDB-lite"/>
    </source>
</evidence>
<dbReference type="Pfam" id="PF24336">
    <property type="entry name" value="DUF7504"/>
    <property type="match status" value="1"/>
</dbReference>
<dbReference type="InterPro" id="IPR055927">
    <property type="entry name" value="DUF7504"/>
</dbReference>
<dbReference type="Proteomes" id="UP000296216">
    <property type="component" value="Chromosome"/>
</dbReference>
<dbReference type="EMBL" id="CP038631">
    <property type="protein sequence ID" value="QCC44185.1"/>
    <property type="molecule type" value="Genomic_DNA"/>
</dbReference>
<organism evidence="2 4">
    <name type="scientific">Halobacterium salinarum (strain ATCC 33171 / DSM 3754 / JCM 8978 / NBRC 102687 / NCIMB 764 / 91-R6)</name>
    <dbReference type="NCBI Taxonomy" id="2597657"/>
    <lineage>
        <taxon>Archaea</taxon>
        <taxon>Methanobacteriati</taxon>
        <taxon>Methanobacteriota</taxon>
        <taxon>Stenosarchaea group</taxon>
        <taxon>Halobacteria</taxon>
        <taxon>Halobacteriales</taxon>
        <taxon>Halobacteriaceae</taxon>
        <taxon>Halobacterium</taxon>
    </lineage>
</organism>
<dbReference type="RefSeq" id="WP_010902206.1">
    <property type="nucleotide sequence ID" value="NZ_VRYN01000002.1"/>
</dbReference>
<dbReference type="Proteomes" id="UP000323075">
    <property type="component" value="Unassembled WGS sequence"/>
</dbReference>
<protein>
    <submittedName>
        <fullName evidence="2">Uncharacterized protein</fullName>
    </submittedName>
</protein>
<dbReference type="AlphaFoldDB" id="A0A4D6GR68"/>